<dbReference type="GO" id="GO:0009234">
    <property type="term" value="P:menaquinone biosynthetic process"/>
    <property type="evidence" value="ECO:0007669"/>
    <property type="project" value="UniProtKB-UniRule"/>
</dbReference>
<dbReference type="InterPro" id="IPR000073">
    <property type="entry name" value="AB_hydrolase_1"/>
</dbReference>
<dbReference type="RefSeq" id="WP_176294742.1">
    <property type="nucleotide sequence ID" value="NZ_CP051177.1"/>
</dbReference>
<evidence type="ECO:0000256" key="3">
    <source>
        <dbReference type="HAMAP-Rule" id="MF_01660"/>
    </source>
</evidence>
<dbReference type="SUPFAM" id="SSF53474">
    <property type="entry name" value="alpha/beta-Hydrolases"/>
    <property type="match status" value="1"/>
</dbReference>
<feature type="domain" description="AB hydrolase-1" evidence="4">
    <location>
        <begin position="21"/>
        <end position="255"/>
    </location>
</feature>
<reference evidence="5 6" key="1">
    <citation type="submission" date="2020-04" db="EMBL/GenBank/DDBJ databases">
        <authorList>
            <person name="Pajer P."/>
            <person name="Broz P."/>
        </authorList>
    </citation>
    <scope>NUCLEOTIDE SEQUENCE [LARGE SCALE GENOMIC DNA]</scope>
    <source>
        <strain evidence="6">NRL-ATB46093</strain>
    </source>
</reference>
<comment type="similarity">
    <text evidence="3">Belongs to the AB hydrolase superfamily. MenH family.</text>
</comment>
<dbReference type="PANTHER" id="PTHR42916:SF1">
    <property type="entry name" value="PROTEIN PHYLLO, CHLOROPLASTIC"/>
    <property type="match status" value="1"/>
</dbReference>
<protein>
    <recommendedName>
        <fullName evidence="3">Putative 2-succinyl-6-hydroxy-2,4-cyclohexadiene-1-carboxylate synthase</fullName>
        <shortName evidence="3">SHCHC synthase</shortName>
        <ecNumber evidence="3">4.2.99.20</ecNumber>
    </recommendedName>
</protein>
<keyword evidence="1 3" id="KW-0474">Menaquinone biosynthesis</keyword>
<gene>
    <name evidence="3 5" type="primary">menH</name>
    <name evidence="5" type="ORF">HF394_13675</name>
</gene>
<comment type="subunit">
    <text evidence="3">Monomer.</text>
</comment>
<comment type="catalytic activity">
    <reaction evidence="3">
        <text>5-enolpyruvoyl-6-hydroxy-2-succinyl-cyclohex-3-ene-1-carboxylate = (1R,6R)-6-hydroxy-2-succinyl-cyclohexa-2,4-diene-1-carboxylate + pyruvate</text>
        <dbReference type="Rhea" id="RHEA:25597"/>
        <dbReference type="ChEBI" id="CHEBI:15361"/>
        <dbReference type="ChEBI" id="CHEBI:58689"/>
        <dbReference type="ChEBI" id="CHEBI:58818"/>
        <dbReference type="EC" id="4.2.99.20"/>
    </reaction>
</comment>
<organism evidence="5 6">
    <name type="scientific">Planococcus glaciei</name>
    <dbReference type="NCBI Taxonomy" id="459472"/>
    <lineage>
        <taxon>Bacteria</taxon>
        <taxon>Bacillati</taxon>
        <taxon>Bacillota</taxon>
        <taxon>Bacilli</taxon>
        <taxon>Bacillales</taxon>
        <taxon>Caryophanaceae</taxon>
        <taxon>Planococcus</taxon>
    </lineage>
</organism>
<evidence type="ECO:0000313" key="6">
    <source>
        <dbReference type="Proteomes" id="UP000509222"/>
    </source>
</evidence>
<comment type="function">
    <text evidence="3">Catalyzes a proton abstraction reaction that results in 2,5-elimination of pyruvate from 2-succinyl-5-enolpyruvyl-6-hydroxy-3-cyclohexene-1-carboxylate (SEPHCHC) and the formation of 2-succinyl-6-hydroxy-2,4-cyclohexadiene-1-carboxylate (SHCHC).</text>
</comment>
<dbReference type="EC" id="4.2.99.20" evidence="3"/>
<dbReference type="HAMAP" id="MF_01660">
    <property type="entry name" value="MenH"/>
    <property type="match status" value="1"/>
</dbReference>
<dbReference type="InterPro" id="IPR022485">
    <property type="entry name" value="SHCHC_synthase_MenH"/>
</dbReference>
<evidence type="ECO:0000259" key="4">
    <source>
        <dbReference type="Pfam" id="PF00561"/>
    </source>
</evidence>
<keyword evidence="2 3" id="KW-0456">Lyase</keyword>
<evidence type="ECO:0000256" key="1">
    <source>
        <dbReference type="ARBA" id="ARBA00022428"/>
    </source>
</evidence>
<dbReference type="Pfam" id="PF00561">
    <property type="entry name" value="Abhydrolase_1"/>
    <property type="match status" value="1"/>
</dbReference>
<proteinExistence type="inferred from homology"/>
<dbReference type="InterPro" id="IPR029058">
    <property type="entry name" value="AB_hydrolase_fold"/>
</dbReference>
<dbReference type="UniPathway" id="UPA00079"/>
<dbReference type="PANTHER" id="PTHR42916">
    <property type="entry name" value="2-SUCCINYL-5-ENOLPYRUVYL-6-HYDROXY-3-CYCLOHEXENE-1-CARBOXYLATE SYNTHASE"/>
    <property type="match status" value="1"/>
</dbReference>
<evidence type="ECO:0000313" key="5">
    <source>
        <dbReference type="EMBL" id="QKX51523.1"/>
    </source>
</evidence>
<dbReference type="GO" id="GO:0070205">
    <property type="term" value="F:2-succinyl-6-hydroxy-2,4-cyclohexadiene-1-carboxylate synthase activity"/>
    <property type="evidence" value="ECO:0007669"/>
    <property type="project" value="UniProtKB-UniRule"/>
</dbReference>
<dbReference type="PRINTS" id="PR00111">
    <property type="entry name" value="ABHYDROLASE"/>
</dbReference>
<reference evidence="6" key="2">
    <citation type="submission" date="2020-06" db="EMBL/GenBank/DDBJ databases">
        <title>Isolation of Planomicrobium glaciei.</title>
        <authorList>
            <person name="Malisova L."/>
            <person name="Safrankova R."/>
            <person name="Jakubu V."/>
            <person name="Spanelova P."/>
        </authorList>
    </citation>
    <scope>NUCLEOTIDE SEQUENCE [LARGE SCALE GENOMIC DNA]</scope>
    <source>
        <strain evidence="6">NRL-ATB46093</strain>
    </source>
</reference>
<dbReference type="UniPathway" id="UPA01057">
    <property type="reaction ID" value="UER00900"/>
</dbReference>
<sequence>MEMEIAGVRYHVEVLNTDKAPTIVFLHGFTGSSKTWDEVVKFFPDYKIVQVDLIGHGRTESPEDSARYTMERQIDDLDVLLRHLKIDDFALVGYSMGGRTALAYACTHPERLRALVLESSSPGLKNVSDRLERQQRDSELALKILANGIASFVNSWENISLFNSQKSLPVNVRQAVRAERLSQNPLGLANSLIGMGTGSQSSYWGKLNKLEVPVLLLSGTLDPKFMAIAEEMKQALPKVQHGVIEAGHALHVEKPAEFATMVKEYLSLHYRGGKS</sequence>
<keyword evidence="6" id="KW-1185">Reference proteome</keyword>
<dbReference type="Proteomes" id="UP000509222">
    <property type="component" value="Chromosome"/>
</dbReference>
<dbReference type="Gene3D" id="3.40.50.1820">
    <property type="entry name" value="alpha/beta hydrolase"/>
    <property type="match status" value="1"/>
</dbReference>
<name>A0A7H8QE37_9BACL</name>
<comment type="pathway">
    <text evidence="3">Quinol/quinone metabolism; menaquinone biosynthesis.</text>
</comment>
<comment type="pathway">
    <text evidence="3">Quinol/quinone metabolism; 1,4-dihydroxy-2-naphthoate biosynthesis; 1,4-dihydroxy-2-naphthoate from chorismate: step 3/7.</text>
</comment>
<dbReference type="NCBIfam" id="TIGR03695">
    <property type="entry name" value="menH_SHCHC"/>
    <property type="match status" value="1"/>
</dbReference>
<dbReference type="EMBL" id="CP051177">
    <property type="protein sequence ID" value="QKX51523.1"/>
    <property type="molecule type" value="Genomic_DNA"/>
</dbReference>
<dbReference type="AlphaFoldDB" id="A0A7H8QE37"/>
<evidence type="ECO:0000256" key="2">
    <source>
        <dbReference type="ARBA" id="ARBA00023239"/>
    </source>
</evidence>
<accession>A0A7H8QE37</accession>